<feature type="region of interest" description="Disordered" evidence="1">
    <location>
        <begin position="17"/>
        <end position="38"/>
    </location>
</feature>
<feature type="compositionally biased region" description="Polar residues" evidence="1">
    <location>
        <begin position="20"/>
        <end position="37"/>
    </location>
</feature>
<evidence type="ECO:0000313" key="2">
    <source>
        <dbReference type="EMBL" id="JAT01323.1"/>
    </source>
</evidence>
<reference evidence="2" key="1">
    <citation type="submission" date="2015-11" db="EMBL/GenBank/DDBJ databases">
        <title>De novo transcriptome assembly of four potential Pierce s Disease insect vectors from Arizona vineyards.</title>
        <authorList>
            <person name="Tassone E.E."/>
        </authorList>
    </citation>
    <scope>NUCLEOTIDE SEQUENCE</scope>
</reference>
<feature type="non-terminal residue" evidence="2">
    <location>
        <position position="177"/>
    </location>
</feature>
<organism evidence="2">
    <name type="scientific">Homalodisca liturata</name>
    <dbReference type="NCBI Taxonomy" id="320908"/>
    <lineage>
        <taxon>Eukaryota</taxon>
        <taxon>Metazoa</taxon>
        <taxon>Ecdysozoa</taxon>
        <taxon>Arthropoda</taxon>
        <taxon>Hexapoda</taxon>
        <taxon>Insecta</taxon>
        <taxon>Pterygota</taxon>
        <taxon>Neoptera</taxon>
        <taxon>Paraneoptera</taxon>
        <taxon>Hemiptera</taxon>
        <taxon>Auchenorrhyncha</taxon>
        <taxon>Membracoidea</taxon>
        <taxon>Cicadellidae</taxon>
        <taxon>Cicadellinae</taxon>
        <taxon>Proconiini</taxon>
        <taxon>Homalodisca</taxon>
    </lineage>
</organism>
<dbReference type="EMBL" id="GECU01006384">
    <property type="protein sequence ID" value="JAT01323.1"/>
    <property type="molecule type" value="Transcribed_RNA"/>
</dbReference>
<protein>
    <submittedName>
        <fullName evidence="2">Uncharacterized protein</fullName>
    </submittedName>
</protein>
<feature type="compositionally biased region" description="Polar residues" evidence="1">
    <location>
        <begin position="156"/>
        <end position="177"/>
    </location>
</feature>
<gene>
    <name evidence="2" type="ORF">g.4990</name>
</gene>
<dbReference type="AlphaFoldDB" id="A0A1B6JQG6"/>
<sequence>MDEKYLPKEDISNCPFDLDTVTNTSSLPERSTSSPMYSTEDIDPVWTCRLPPPPGCLPVTSSDEPFNLEYDMSKLPPSVRTYVLLKGVTENEIYEFSGARVAYVDEKNHILIQATTQKSVNMAVSLIVALIKEGFDSLLVQRTKTEVETEPDLESNIPTLVEENSQGETTTEPAKKP</sequence>
<dbReference type="SUPFAM" id="SSF54791">
    <property type="entry name" value="Eukaryotic type KH-domain (KH-domain type I)"/>
    <property type="match status" value="1"/>
</dbReference>
<dbReference type="InterPro" id="IPR036612">
    <property type="entry name" value="KH_dom_type_1_sf"/>
</dbReference>
<evidence type="ECO:0000256" key="1">
    <source>
        <dbReference type="SAM" id="MobiDB-lite"/>
    </source>
</evidence>
<accession>A0A1B6JQG6</accession>
<proteinExistence type="predicted"/>
<dbReference type="GO" id="GO:0003723">
    <property type="term" value="F:RNA binding"/>
    <property type="evidence" value="ECO:0007669"/>
    <property type="project" value="InterPro"/>
</dbReference>
<name>A0A1B6JQG6_9HEMI</name>
<feature type="region of interest" description="Disordered" evidence="1">
    <location>
        <begin position="145"/>
        <end position="177"/>
    </location>
</feature>